<protein>
    <submittedName>
        <fullName evidence="1">Uncharacterized protein</fullName>
    </submittedName>
</protein>
<organism evidence="1">
    <name type="scientific">Anguilla anguilla</name>
    <name type="common">European freshwater eel</name>
    <name type="synonym">Muraena anguilla</name>
    <dbReference type="NCBI Taxonomy" id="7936"/>
    <lineage>
        <taxon>Eukaryota</taxon>
        <taxon>Metazoa</taxon>
        <taxon>Chordata</taxon>
        <taxon>Craniata</taxon>
        <taxon>Vertebrata</taxon>
        <taxon>Euteleostomi</taxon>
        <taxon>Actinopterygii</taxon>
        <taxon>Neopterygii</taxon>
        <taxon>Teleostei</taxon>
        <taxon>Anguilliformes</taxon>
        <taxon>Anguillidae</taxon>
        <taxon>Anguilla</taxon>
    </lineage>
</organism>
<accession>A0A0E9PQ07</accession>
<dbReference type="EMBL" id="GBXM01102230">
    <property type="protein sequence ID" value="JAH06347.1"/>
    <property type="molecule type" value="Transcribed_RNA"/>
</dbReference>
<reference evidence="1" key="1">
    <citation type="submission" date="2014-11" db="EMBL/GenBank/DDBJ databases">
        <authorList>
            <person name="Amaro Gonzalez C."/>
        </authorList>
    </citation>
    <scope>NUCLEOTIDE SEQUENCE</scope>
</reference>
<sequence length="34" mass="4061">MKRPVSKVANRLRRCLHQYEPNHKLCILGKKTEI</sequence>
<proteinExistence type="predicted"/>
<evidence type="ECO:0000313" key="1">
    <source>
        <dbReference type="EMBL" id="JAH06347.1"/>
    </source>
</evidence>
<name>A0A0E9PQ07_ANGAN</name>
<reference evidence="1" key="2">
    <citation type="journal article" date="2015" name="Fish Shellfish Immunol.">
        <title>Early steps in the European eel (Anguilla anguilla)-Vibrio vulnificus interaction in the gills: Role of the RtxA13 toxin.</title>
        <authorList>
            <person name="Callol A."/>
            <person name="Pajuelo D."/>
            <person name="Ebbesson L."/>
            <person name="Teles M."/>
            <person name="MacKenzie S."/>
            <person name="Amaro C."/>
        </authorList>
    </citation>
    <scope>NUCLEOTIDE SEQUENCE</scope>
</reference>
<dbReference type="AlphaFoldDB" id="A0A0E9PQ07"/>